<feature type="region of interest" description="Disordered" evidence="1">
    <location>
        <begin position="1"/>
        <end position="59"/>
    </location>
</feature>
<dbReference type="AlphaFoldDB" id="A0A177MS63"/>
<reference evidence="2 3" key="1">
    <citation type="submission" date="2016-03" db="EMBL/GenBank/DDBJ databases">
        <authorList>
            <person name="Ploux O."/>
        </authorList>
    </citation>
    <scope>NUCLEOTIDE SEQUENCE [LARGE SCALE GENOMIC DNA]</scope>
    <source>
        <strain evidence="2 3">R-45363</strain>
    </source>
</reference>
<dbReference type="EMBL" id="LUUG01000044">
    <property type="protein sequence ID" value="OAI08442.1"/>
    <property type="molecule type" value="Genomic_DNA"/>
</dbReference>
<sequence length="75" mass="8508">MPPKQNSGKMHQKDEPRVGVHKNSHQVDSKIESELTSARYRNPQDQNTAHEHIVTGNKKAPLRSVGLLHFGKWEA</sequence>
<proteinExistence type="predicted"/>
<comment type="caution">
    <text evidence="2">The sequence shown here is derived from an EMBL/GenBank/DDBJ whole genome shotgun (WGS) entry which is preliminary data.</text>
</comment>
<evidence type="ECO:0000313" key="2">
    <source>
        <dbReference type="EMBL" id="OAI08442.1"/>
    </source>
</evidence>
<evidence type="ECO:0000256" key="1">
    <source>
        <dbReference type="SAM" id="MobiDB-lite"/>
    </source>
</evidence>
<name>A0A177MS63_METMH</name>
<protein>
    <submittedName>
        <fullName evidence="2">Uncharacterized protein</fullName>
    </submittedName>
</protein>
<gene>
    <name evidence="2" type="ORF">A1332_06595</name>
</gene>
<evidence type="ECO:0000313" key="3">
    <source>
        <dbReference type="Proteomes" id="UP000078090"/>
    </source>
</evidence>
<organism evidence="2 3">
    <name type="scientific">Methylomonas methanica</name>
    <dbReference type="NCBI Taxonomy" id="421"/>
    <lineage>
        <taxon>Bacteria</taxon>
        <taxon>Pseudomonadati</taxon>
        <taxon>Pseudomonadota</taxon>
        <taxon>Gammaproteobacteria</taxon>
        <taxon>Methylococcales</taxon>
        <taxon>Methylococcaceae</taxon>
        <taxon>Methylomonas</taxon>
    </lineage>
</organism>
<accession>A0A177MS63</accession>
<dbReference type="Proteomes" id="UP000078090">
    <property type="component" value="Unassembled WGS sequence"/>
</dbReference>